<accession>D8JXF4</accession>
<dbReference type="Proteomes" id="UP000002033">
    <property type="component" value="Chromosome"/>
</dbReference>
<evidence type="ECO:0000313" key="1">
    <source>
        <dbReference type="EMBL" id="ADJ25135.1"/>
    </source>
</evidence>
<sequence length="187" mass="20660">MFDFALHFRCLQKATEALFEMGQATFAAQIAWQSKLNDELVNTLHAATPSPATEANIDPFSLWQSWLECWTNVGAQPRSNSNSIANMWQAWATPASTAMVAGASAWPSLTANAFLNATPWSFYQGPLTAMMLSYGVPYSVAAPTARASTCAMDAADAACAQWRSIFNDNTPHTNQEMRRRRRSTYLH</sequence>
<dbReference type="EMBL" id="CP002083">
    <property type="protein sequence ID" value="ADJ25135.1"/>
    <property type="molecule type" value="Genomic_DNA"/>
</dbReference>
<proteinExistence type="predicted"/>
<dbReference type="KEGG" id="hdn:Hden_3342"/>
<evidence type="ECO:0000313" key="2">
    <source>
        <dbReference type="Proteomes" id="UP000002033"/>
    </source>
</evidence>
<reference evidence="2" key="1">
    <citation type="journal article" date="2011" name="J. Bacteriol.">
        <title>Genome sequences of eight morphologically diverse alphaproteobacteria.</title>
        <authorList>
            <consortium name="US DOE Joint Genome Institute"/>
            <person name="Brown P.J."/>
            <person name="Kysela D.T."/>
            <person name="Buechlein A."/>
            <person name="Hemmerich C."/>
            <person name="Brun Y.V."/>
        </authorList>
    </citation>
    <scope>NUCLEOTIDE SEQUENCE [LARGE SCALE GENOMIC DNA]</scope>
    <source>
        <strain evidence="2">ATCC 51888 / DSM 1869 / NCIB 11706 / TK 0415</strain>
    </source>
</reference>
<name>D8JXF4_HYPDA</name>
<dbReference type="HOGENOM" id="CLU_1445852_0_0_5"/>
<dbReference type="OrthoDB" id="7931489at2"/>
<protein>
    <submittedName>
        <fullName evidence="1">Uncharacterized protein</fullName>
    </submittedName>
</protein>
<gene>
    <name evidence="1" type="ordered locus">Hden_3342</name>
</gene>
<organism evidence="1 2">
    <name type="scientific">Hyphomicrobium denitrificans (strain ATCC 51888 / DSM 1869 / NCIMB 11706 / TK 0415)</name>
    <dbReference type="NCBI Taxonomy" id="582899"/>
    <lineage>
        <taxon>Bacteria</taxon>
        <taxon>Pseudomonadati</taxon>
        <taxon>Pseudomonadota</taxon>
        <taxon>Alphaproteobacteria</taxon>
        <taxon>Hyphomicrobiales</taxon>
        <taxon>Hyphomicrobiaceae</taxon>
        <taxon>Hyphomicrobium</taxon>
    </lineage>
</organism>
<keyword evidence="2" id="KW-1185">Reference proteome</keyword>
<dbReference type="AlphaFoldDB" id="D8JXF4"/>